<keyword evidence="1" id="KW-0175">Coiled coil</keyword>
<dbReference type="EMBL" id="AP011532">
    <property type="protein sequence ID" value="BAI61285.1"/>
    <property type="molecule type" value="Genomic_DNA"/>
</dbReference>
<evidence type="ECO:0000313" key="3">
    <source>
        <dbReference type="Proteomes" id="UP000001882"/>
    </source>
</evidence>
<dbReference type="InParanoid" id="D1YXW3"/>
<name>D1YXW3_METPS</name>
<dbReference type="AlphaFoldDB" id="D1YXW3"/>
<reference evidence="2 3" key="2">
    <citation type="journal article" date="2008" name="Int. J. Syst. Evol. Microbiol.">
        <title>Methanocella paludicola gen. nov., sp. nov., a methane-producing archaeon, the first isolate of the lineage 'Rice Cluster I', and proposal of the new archaeal order Methanocellales ord. nov.</title>
        <authorList>
            <person name="Sakai S."/>
            <person name="Imachi H."/>
            <person name="Hanada S."/>
            <person name="Ohashi A."/>
            <person name="Harada H."/>
            <person name="Kamagata Y."/>
        </authorList>
    </citation>
    <scope>NUCLEOTIDE SEQUENCE [LARGE SCALE GENOMIC DNA]</scope>
    <source>
        <strain evidence="3">DSM 17711 / JCM 13418 / NBRC 101707 / SANAE</strain>
    </source>
</reference>
<accession>D1YXW3</accession>
<dbReference type="KEGG" id="mpd:MCP_1213"/>
<proteinExistence type="predicted"/>
<dbReference type="GeneID" id="8681206"/>
<dbReference type="OrthoDB" id="381787at2157"/>
<dbReference type="Proteomes" id="UP000001882">
    <property type="component" value="Chromosome"/>
</dbReference>
<gene>
    <name evidence="2" type="ordered locus">MCP_1213</name>
</gene>
<reference evidence="2 3" key="1">
    <citation type="journal article" date="2007" name="Appl. Environ. Microbiol.">
        <title>Isolation of key methanogens for global methane emission from rice paddy fields: a novel isolate affiliated with the clone cluster rice cluster I.</title>
        <authorList>
            <person name="Sakai S."/>
            <person name="Imachi H."/>
            <person name="Sekiguchi Y."/>
            <person name="Ohashi A."/>
            <person name="Harada H."/>
            <person name="Kamagata Y."/>
        </authorList>
    </citation>
    <scope>NUCLEOTIDE SEQUENCE [LARGE SCALE GENOMIC DNA]</scope>
    <source>
        <strain evidence="3">DSM 17711 / JCM 13418 / NBRC 101707 / SANAE</strain>
    </source>
</reference>
<dbReference type="PROSITE" id="PS51257">
    <property type="entry name" value="PROKAR_LIPOPROTEIN"/>
    <property type="match status" value="1"/>
</dbReference>
<protein>
    <submittedName>
        <fullName evidence="2">Uncharacterized protein</fullName>
    </submittedName>
</protein>
<reference evidence="3" key="3">
    <citation type="journal article" date="2011" name="PLoS ONE">
        <title>Genome sequence of a mesophilic hydrogenotrophic methanogen Methanocella paludicola, the first cultivated representative of the order Methanocellales.</title>
        <authorList>
            <person name="Sakai S."/>
            <person name="Takaki Y."/>
            <person name="Shimamura S."/>
            <person name="Sekine M."/>
            <person name="Tajima T."/>
            <person name="Kosugi H."/>
            <person name="Ichikawa N."/>
            <person name="Tasumi E."/>
            <person name="Hiraki A.T."/>
            <person name="Shimizu A."/>
            <person name="Kato Y."/>
            <person name="Nishiko R."/>
            <person name="Mori K."/>
            <person name="Fujita N."/>
            <person name="Imachi H."/>
            <person name="Takai K."/>
        </authorList>
    </citation>
    <scope>NUCLEOTIDE SEQUENCE [LARGE SCALE GENOMIC DNA]</scope>
    <source>
        <strain evidence="3">DSM 17711 / JCM 13418 / NBRC 101707 / SANAE</strain>
    </source>
</reference>
<feature type="coiled-coil region" evidence="1">
    <location>
        <begin position="333"/>
        <end position="360"/>
    </location>
</feature>
<evidence type="ECO:0000313" key="2">
    <source>
        <dbReference type="EMBL" id="BAI61285.1"/>
    </source>
</evidence>
<dbReference type="RefSeq" id="WP_012899964.1">
    <property type="nucleotide sequence ID" value="NC_013665.1"/>
</dbReference>
<sequence length="372" mass="41715">MSGKRSLFGLLIIAALLIAGCTGTKTMAGNNGLSADGQSALKDYQKYSSELKDEISYMKFHYTLSENATLDEYKAWLGGYAEKLDLCRKMYNDTSAASKKYLPYLNNSSEEYRNVTSDDAIFQSDIESLNRSYDQFADYLDLSIKRATALGKYTQAMNETYDAYNDISSFAGGAKVSSEEDYASFLDGFDRKAQAYKKYAGDAVKAGEEYQQFFDPESAEYAAIEENNNALIDSIRQCEATYTKYKMDYDNGMAAKSAAQSAFSDYVDKAGKVSAMKTELDGYRNTKIALDKLDRSWLDGYRQKLDAFNAACNDAIAAGDACKQYLNTTSSEYKSIDDNKKNMQDTMAAYEENYKKIEATYRNLHPLESLKR</sequence>
<keyword evidence="3" id="KW-1185">Reference proteome</keyword>
<dbReference type="eggNOG" id="arCOG11648">
    <property type="taxonomic scope" value="Archaea"/>
</dbReference>
<evidence type="ECO:0000256" key="1">
    <source>
        <dbReference type="SAM" id="Coils"/>
    </source>
</evidence>
<organism evidence="2 3">
    <name type="scientific">Methanocella paludicola (strain DSM 17711 / JCM 13418 / NBRC 101707 / SANAE)</name>
    <dbReference type="NCBI Taxonomy" id="304371"/>
    <lineage>
        <taxon>Archaea</taxon>
        <taxon>Methanobacteriati</taxon>
        <taxon>Methanobacteriota</taxon>
        <taxon>Stenosarchaea group</taxon>
        <taxon>Methanomicrobia</taxon>
        <taxon>Methanocellales</taxon>
        <taxon>Methanocellaceae</taxon>
        <taxon>Methanocella</taxon>
    </lineage>
</organism>